<gene>
    <name evidence="2" type="ORF">CNYM01_13173</name>
</gene>
<accession>A0A135RS90</accession>
<feature type="compositionally biased region" description="Basic and acidic residues" evidence="1">
    <location>
        <begin position="141"/>
        <end position="166"/>
    </location>
</feature>
<comment type="caution">
    <text evidence="2">The sequence shown here is derived from an EMBL/GenBank/DDBJ whole genome shotgun (WGS) entry which is preliminary data.</text>
</comment>
<feature type="compositionally biased region" description="Polar residues" evidence="1">
    <location>
        <begin position="128"/>
        <end position="140"/>
    </location>
</feature>
<dbReference type="AlphaFoldDB" id="A0A135RS90"/>
<name>A0A135RS90_9PEZI</name>
<proteinExistence type="predicted"/>
<evidence type="ECO:0000313" key="3">
    <source>
        <dbReference type="Proteomes" id="UP000070054"/>
    </source>
</evidence>
<protein>
    <submittedName>
        <fullName evidence="2">Uncharacterized protein</fullName>
    </submittedName>
</protein>
<reference evidence="2 3" key="1">
    <citation type="submission" date="2014-02" db="EMBL/GenBank/DDBJ databases">
        <title>The genome sequence of Colletotrichum nymphaeae SA-01.</title>
        <authorList>
            <person name="Baroncelli R."/>
            <person name="Thon M.R."/>
        </authorList>
    </citation>
    <scope>NUCLEOTIDE SEQUENCE [LARGE SCALE GENOMIC DNA]</scope>
    <source>
        <strain evidence="2 3">SA-01</strain>
    </source>
</reference>
<evidence type="ECO:0000313" key="2">
    <source>
        <dbReference type="EMBL" id="KXH26429.1"/>
    </source>
</evidence>
<keyword evidence="3" id="KW-1185">Reference proteome</keyword>
<sequence>MMFCRRSPPLAAPHPLNGFFVLRRAGVFQPKGKKFPAYLSEKEKHGIRGGVLEMARPEPLVLIDHNQEPVAATRLLGKKKKTKKRPEQTHTPREPLPANPLLAAVPVVRRTRANPAQTESGRALDTIQDASPASHLTQRRLSGETHLTHPLDDAEPRSEAAHDISHPLDLGRTRLLLSPVPHRRRAI</sequence>
<organism evidence="2 3">
    <name type="scientific">Colletotrichum nymphaeae SA-01</name>
    <dbReference type="NCBI Taxonomy" id="1460502"/>
    <lineage>
        <taxon>Eukaryota</taxon>
        <taxon>Fungi</taxon>
        <taxon>Dikarya</taxon>
        <taxon>Ascomycota</taxon>
        <taxon>Pezizomycotina</taxon>
        <taxon>Sordariomycetes</taxon>
        <taxon>Hypocreomycetidae</taxon>
        <taxon>Glomerellales</taxon>
        <taxon>Glomerellaceae</taxon>
        <taxon>Colletotrichum</taxon>
        <taxon>Colletotrichum acutatum species complex</taxon>
    </lineage>
</organism>
<dbReference type="Proteomes" id="UP000070054">
    <property type="component" value="Unassembled WGS sequence"/>
</dbReference>
<evidence type="ECO:0000256" key="1">
    <source>
        <dbReference type="SAM" id="MobiDB-lite"/>
    </source>
</evidence>
<feature type="region of interest" description="Disordered" evidence="1">
    <location>
        <begin position="112"/>
        <end position="166"/>
    </location>
</feature>
<dbReference type="EMBL" id="JEMN01001818">
    <property type="protein sequence ID" value="KXH26429.1"/>
    <property type="molecule type" value="Genomic_DNA"/>
</dbReference>
<feature type="region of interest" description="Disordered" evidence="1">
    <location>
        <begin position="77"/>
        <end position="98"/>
    </location>
</feature>